<accession>A0ABR3ZAR6</accession>
<reference evidence="1 2" key="1">
    <citation type="journal article" date="2024" name="IMA Fungus">
        <title>IMA Genome - F19 : A genome assembly and annotation guide to empower mycologists, including annotated draft genome sequences of Ceratocystis pirilliformis, Diaporthe australafricana, Fusarium ophioides, Paecilomyces lecythidis, and Sporothrix stenoceras.</title>
        <authorList>
            <person name="Aylward J."/>
            <person name="Wilson A.M."/>
            <person name="Visagie C.M."/>
            <person name="Spraker J."/>
            <person name="Barnes I."/>
            <person name="Buitendag C."/>
            <person name="Ceriani C."/>
            <person name="Del Mar Angel L."/>
            <person name="du Plessis D."/>
            <person name="Fuchs T."/>
            <person name="Gasser K."/>
            <person name="Kramer D."/>
            <person name="Li W."/>
            <person name="Munsamy K."/>
            <person name="Piso A."/>
            <person name="Price J.L."/>
            <person name="Sonnekus B."/>
            <person name="Thomas C."/>
            <person name="van der Nest A."/>
            <person name="van Dijk A."/>
            <person name="van Heerden A."/>
            <person name="van Vuuren N."/>
            <person name="Yilmaz N."/>
            <person name="Duong T.A."/>
            <person name="van der Merwe N.A."/>
            <person name="Wingfield M.J."/>
            <person name="Wingfield B.D."/>
        </authorList>
    </citation>
    <scope>NUCLEOTIDE SEQUENCE [LARGE SCALE GENOMIC DNA]</scope>
    <source>
        <strain evidence="1 2">CMW 5346</strain>
    </source>
</reference>
<gene>
    <name evidence="1" type="ORF">Sste5346_004146</name>
</gene>
<evidence type="ECO:0000313" key="2">
    <source>
        <dbReference type="Proteomes" id="UP001583186"/>
    </source>
</evidence>
<organism evidence="1 2">
    <name type="scientific">Sporothrix stenoceras</name>
    <dbReference type="NCBI Taxonomy" id="5173"/>
    <lineage>
        <taxon>Eukaryota</taxon>
        <taxon>Fungi</taxon>
        <taxon>Dikarya</taxon>
        <taxon>Ascomycota</taxon>
        <taxon>Pezizomycotina</taxon>
        <taxon>Sordariomycetes</taxon>
        <taxon>Sordariomycetidae</taxon>
        <taxon>Ophiostomatales</taxon>
        <taxon>Ophiostomataceae</taxon>
        <taxon>Sporothrix</taxon>
    </lineage>
</organism>
<dbReference type="PANTHER" id="PTHR37325">
    <property type="entry name" value="OXIDOREDUCTASE 21 KDA SUBUNIT, PUTATIVE (AFU_ORTHOLOGUE AFUA_4G05910)-RELATED"/>
    <property type="match status" value="1"/>
</dbReference>
<dbReference type="PANTHER" id="PTHR37325:SF1">
    <property type="entry name" value="OXIDOREDUCTASE 21 KDA SUBUNIT, PUTATIVE (AFU_ORTHOLOGUE AFUA_4G05910)-RELATED"/>
    <property type="match status" value="1"/>
</dbReference>
<dbReference type="InterPro" id="IPR016813">
    <property type="entry name" value="NADH_Ub_cplx-1_21kDa"/>
</dbReference>
<keyword evidence="2" id="KW-1185">Reference proteome</keyword>
<dbReference type="EMBL" id="JAWCUI010000019">
    <property type="protein sequence ID" value="KAL1897410.1"/>
    <property type="molecule type" value="Genomic_DNA"/>
</dbReference>
<proteinExistence type="predicted"/>
<comment type="caution">
    <text evidence="1">The sequence shown here is derived from an EMBL/GenBank/DDBJ whole genome shotgun (WGS) entry which is preliminary data.</text>
</comment>
<dbReference type="CDD" id="cd22849">
    <property type="entry name" value="NuzM"/>
    <property type="match status" value="1"/>
</dbReference>
<dbReference type="PIRSF" id="PIRSF022976">
    <property type="entry name" value="NADH_Oxi_21kDa"/>
    <property type="match status" value="1"/>
</dbReference>
<name>A0ABR3ZAR6_9PEZI</name>
<evidence type="ECO:0000313" key="1">
    <source>
        <dbReference type="EMBL" id="KAL1897410.1"/>
    </source>
</evidence>
<evidence type="ECO:0008006" key="3">
    <source>
        <dbReference type="Google" id="ProtNLM"/>
    </source>
</evidence>
<dbReference type="Proteomes" id="UP001583186">
    <property type="component" value="Unassembled WGS sequence"/>
</dbReference>
<protein>
    <recommendedName>
        <fullName evidence="3">NADH dehydrogenase</fullName>
    </recommendedName>
</protein>
<sequence>MASKAAAKAVTSASHVVSISQKQTLQSKGIWEGFRRLMAIDKNRSNGVPLNPYYRTPVPGQQDPLQITDPVTLPAGDIAGNPYWKRDARRNYPRLSTVTQADAVALLSVGSAAAPKAELIGEAGSKALVAATETGKTEGLGTFLAKSNATATPAVADFFVDGLPPLPSGQSLNSGAWDVHKYELVPEQTYPEE</sequence>